<dbReference type="GeneTree" id="ENSGT00940000163467"/>
<dbReference type="Proteomes" id="UP000472263">
    <property type="component" value="Chromosome 15"/>
</dbReference>
<reference evidence="3" key="3">
    <citation type="submission" date="2025-09" db="UniProtKB">
        <authorList>
            <consortium name="Ensembl"/>
        </authorList>
    </citation>
    <scope>IDENTIFICATION</scope>
</reference>
<organism evidence="3 4">
    <name type="scientific">Myripristis murdjan</name>
    <name type="common">pinecone soldierfish</name>
    <dbReference type="NCBI Taxonomy" id="586833"/>
    <lineage>
        <taxon>Eukaryota</taxon>
        <taxon>Metazoa</taxon>
        <taxon>Chordata</taxon>
        <taxon>Craniata</taxon>
        <taxon>Vertebrata</taxon>
        <taxon>Euteleostomi</taxon>
        <taxon>Actinopterygii</taxon>
        <taxon>Neopterygii</taxon>
        <taxon>Teleostei</taxon>
        <taxon>Neoteleostei</taxon>
        <taxon>Acanthomorphata</taxon>
        <taxon>Holocentriformes</taxon>
        <taxon>Holocentridae</taxon>
        <taxon>Myripristis</taxon>
    </lineage>
</organism>
<evidence type="ECO:0000256" key="1">
    <source>
        <dbReference type="SAM" id="MobiDB-lite"/>
    </source>
</evidence>
<keyword evidence="4" id="KW-1185">Reference proteome</keyword>
<dbReference type="Pfam" id="PF13843">
    <property type="entry name" value="DDE_Tnp_1_7"/>
    <property type="match status" value="1"/>
</dbReference>
<reference evidence="3" key="1">
    <citation type="submission" date="2019-06" db="EMBL/GenBank/DDBJ databases">
        <authorList>
            <consortium name="Wellcome Sanger Institute Data Sharing"/>
        </authorList>
    </citation>
    <scope>NUCLEOTIDE SEQUENCE [LARGE SCALE GENOMIC DNA]</scope>
</reference>
<proteinExistence type="predicted"/>
<sequence length="559" mass="64268">MPAEVTYVVENTWSERGRSGVRRRHNSGTSDGAARFRSRSPCKSTTKVTGAWKTEADPDVAPEPPRFAPKRSPGVQPPLNIGNPSPIEIFTHFFDVEVLKVLCKHTNMKAERNLEKGKKFVWTEISPQEMKKYLGMLLYMAVLHLPKVRDFWRKDSIFHLAFPATVMPRDRFLAIYSNLHMSNPSEDAENDRKIGTKDYDPLHRVRPLYDMLRTQCMTVYHPRQHIAVDERMVATKARLSIKQYMKAKPTKWGLKFFVVADVNGYTIDYRLYTGKSKFASGKGLPFDVVTSLVNKDFLGSGYIVYCDNYYTSPELFRHLSRQGFGACGTYRQGHVGVPSPEENAVDKRSPRGTIRWIRDGDLLFVKWIDTREVSICTNVHPVYTGESVLRWQKTADRGNERVTIPRPTAITEYNKYMGGVDTSDQMLWTNSVHRKTRRWTMTVFQHLLDVAITNSYIIHKEIRKSQQRGYMTRQTFQEQLCAQLLGVPLNARPVRTPSQGHFPVPVSDGQGHDRSQRASMGRQRCTLCKRSTPWRCGKCGVGLCLQLDRNCFRMYHLND</sequence>
<dbReference type="InterPro" id="IPR029526">
    <property type="entry name" value="PGBD"/>
</dbReference>
<reference evidence="3" key="2">
    <citation type="submission" date="2025-08" db="UniProtKB">
        <authorList>
            <consortium name="Ensembl"/>
        </authorList>
    </citation>
    <scope>IDENTIFICATION</scope>
</reference>
<feature type="region of interest" description="Disordered" evidence="1">
    <location>
        <begin position="15"/>
        <end position="79"/>
    </location>
</feature>
<evidence type="ECO:0000313" key="4">
    <source>
        <dbReference type="Proteomes" id="UP000472263"/>
    </source>
</evidence>
<dbReference type="AlphaFoldDB" id="A0A667XGS0"/>
<dbReference type="PANTHER" id="PTHR46599">
    <property type="entry name" value="PIGGYBAC TRANSPOSABLE ELEMENT-DERIVED PROTEIN 4"/>
    <property type="match status" value="1"/>
</dbReference>
<evidence type="ECO:0000259" key="2">
    <source>
        <dbReference type="Pfam" id="PF13843"/>
    </source>
</evidence>
<evidence type="ECO:0000313" key="3">
    <source>
        <dbReference type="Ensembl" id="ENSMMDP00005014377.1"/>
    </source>
</evidence>
<accession>A0A667XGS0</accession>
<dbReference type="InParanoid" id="A0A667XGS0"/>
<dbReference type="Ensembl" id="ENSMMDT00005014774.1">
    <property type="protein sequence ID" value="ENSMMDP00005014377.1"/>
    <property type="gene ID" value="ENSMMDG00005007398.1"/>
</dbReference>
<protein>
    <recommendedName>
        <fullName evidence="2">PiggyBac transposable element-derived protein domain-containing protein</fullName>
    </recommendedName>
</protein>
<feature type="domain" description="PiggyBac transposable element-derived protein" evidence="2">
    <location>
        <begin position="85"/>
        <end position="456"/>
    </location>
</feature>
<dbReference type="PANTHER" id="PTHR46599:SF3">
    <property type="entry name" value="PIGGYBAC TRANSPOSABLE ELEMENT-DERIVED PROTEIN 4"/>
    <property type="match status" value="1"/>
</dbReference>
<gene>
    <name evidence="3" type="primary">LOC115372677</name>
</gene>
<name>A0A667XGS0_9TELE</name>